<evidence type="ECO:0000256" key="4">
    <source>
        <dbReference type="ARBA" id="ARBA00022777"/>
    </source>
</evidence>
<evidence type="ECO:0000256" key="1">
    <source>
        <dbReference type="ARBA" id="ARBA00022527"/>
    </source>
</evidence>
<evidence type="ECO:0000259" key="6">
    <source>
        <dbReference type="PROSITE" id="PS50011"/>
    </source>
</evidence>
<keyword evidence="4" id="KW-0418">Kinase</keyword>
<accession>A0A2C9L4Z4</accession>
<dbReference type="Proteomes" id="UP000076420">
    <property type="component" value="Unassembled WGS sequence"/>
</dbReference>
<keyword evidence="1" id="KW-0723">Serine/threonine-protein kinase</keyword>
<reference evidence="7" key="1">
    <citation type="submission" date="2020-05" db="UniProtKB">
        <authorList>
            <consortium name="EnsemblMetazoa"/>
        </authorList>
    </citation>
    <scope>IDENTIFICATION</scope>
    <source>
        <strain evidence="7">BB02</strain>
    </source>
</reference>
<keyword evidence="3" id="KW-0547">Nucleotide-binding</keyword>
<proteinExistence type="predicted"/>
<feature type="domain" description="Protein kinase" evidence="6">
    <location>
        <begin position="51"/>
        <end position="321"/>
    </location>
</feature>
<evidence type="ECO:0000313" key="7">
    <source>
        <dbReference type="EnsemblMetazoa" id="BGLB027147-PC"/>
    </source>
</evidence>
<keyword evidence="5" id="KW-0067">ATP-binding</keyword>
<dbReference type="VEuPathDB" id="VectorBase:BGLB027147"/>
<gene>
    <name evidence="7" type="primary">106061484</name>
</gene>
<evidence type="ECO:0000256" key="5">
    <source>
        <dbReference type="ARBA" id="ARBA00022840"/>
    </source>
</evidence>
<dbReference type="AlphaFoldDB" id="A0A2C9L4Z4"/>
<dbReference type="Gene3D" id="1.10.510.10">
    <property type="entry name" value="Transferase(Phosphotransferase) domain 1"/>
    <property type="match status" value="1"/>
</dbReference>
<dbReference type="InterPro" id="IPR011009">
    <property type="entry name" value="Kinase-like_dom_sf"/>
</dbReference>
<evidence type="ECO:0000256" key="3">
    <source>
        <dbReference type="ARBA" id="ARBA00022741"/>
    </source>
</evidence>
<evidence type="ECO:0000256" key="2">
    <source>
        <dbReference type="ARBA" id="ARBA00022679"/>
    </source>
</evidence>
<sequence length="323" mass="37294">MITGILELTVLNVSTEQLNWKPDSNIKAVPNISVLCDCSFIGDGSSLNSKWKRKEQIGCGSSCKVYKAVYPYRGFEYEIAVKEVQINLSKKAKERLEKSVNTEINILKKLRHKNIVQYFGHFQDEFNYFIFMELLNAGPLSHYIDDNREKPKGLKHSLVVKFTRQILNGLKCIHEERIIHRDIKAENILVTNMENIKIADFGISKVFEKFSKASTRGVGTLRYMAPERFGSDSYSYPVDICFWLRAVGCVVFEMITGSLPFKKFEDYQIFKVMSEARPFPFLHCDNAMLLSTKDKEFLAYIFKKDPEERPTVDELIINSYLAD</sequence>
<dbReference type="PROSITE" id="PS50011">
    <property type="entry name" value="PROTEIN_KINASE_DOM"/>
    <property type="match status" value="1"/>
</dbReference>
<dbReference type="VEuPathDB" id="VectorBase:BGLAX_032402"/>
<dbReference type="PANTHER" id="PTHR11584">
    <property type="entry name" value="SERINE/THREONINE PROTEIN KINASE"/>
    <property type="match status" value="1"/>
</dbReference>
<evidence type="ECO:0000313" key="8">
    <source>
        <dbReference type="Proteomes" id="UP000076420"/>
    </source>
</evidence>
<dbReference type="PROSITE" id="PS00108">
    <property type="entry name" value="PROTEIN_KINASE_ST"/>
    <property type="match status" value="1"/>
</dbReference>
<dbReference type="Pfam" id="PF00069">
    <property type="entry name" value="Pkinase"/>
    <property type="match status" value="1"/>
</dbReference>
<dbReference type="GO" id="GO:0004674">
    <property type="term" value="F:protein serine/threonine kinase activity"/>
    <property type="evidence" value="ECO:0007669"/>
    <property type="project" value="UniProtKB-KW"/>
</dbReference>
<dbReference type="SUPFAM" id="SSF56112">
    <property type="entry name" value="Protein kinase-like (PK-like)"/>
    <property type="match status" value="1"/>
</dbReference>
<dbReference type="GO" id="GO:0005524">
    <property type="term" value="F:ATP binding"/>
    <property type="evidence" value="ECO:0007669"/>
    <property type="project" value="UniProtKB-KW"/>
</dbReference>
<dbReference type="InterPro" id="IPR000719">
    <property type="entry name" value="Prot_kinase_dom"/>
</dbReference>
<dbReference type="InterPro" id="IPR008271">
    <property type="entry name" value="Ser/Thr_kinase_AS"/>
</dbReference>
<keyword evidence="2" id="KW-0808">Transferase</keyword>
<dbReference type="EnsemblMetazoa" id="BGLB027147-RC">
    <property type="protein sequence ID" value="BGLB027147-PC"/>
    <property type="gene ID" value="BGLB027147"/>
</dbReference>
<dbReference type="PANTHER" id="PTHR11584:SF369">
    <property type="entry name" value="MITOGEN-ACTIVATED PROTEIN KINASE KINASE KINASE 19-RELATED"/>
    <property type="match status" value="1"/>
</dbReference>
<organism evidence="7 8">
    <name type="scientific">Biomphalaria glabrata</name>
    <name type="common">Bloodfluke planorb</name>
    <name type="synonym">Freshwater snail</name>
    <dbReference type="NCBI Taxonomy" id="6526"/>
    <lineage>
        <taxon>Eukaryota</taxon>
        <taxon>Metazoa</taxon>
        <taxon>Spiralia</taxon>
        <taxon>Lophotrochozoa</taxon>
        <taxon>Mollusca</taxon>
        <taxon>Gastropoda</taxon>
        <taxon>Heterobranchia</taxon>
        <taxon>Euthyneura</taxon>
        <taxon>Panpulmonata</taxon>
        <taxon>Hygrophila</taxon>
        <taxon>Lymnaeoidea</taxon>
        <taxon>Planorbidae</taxon>
        <taxon>Biomphalaria</taxon>
    </lineage>
</organism>
<name>A0A2C9L4Z4_BIOGL</name>
<protein>
    <recommendedName>
        <fullName evidence="6">Protein kinase domain-containing protein</fullName>
    </recommendedName>
</protein>
<dbReference type="STRING" id="6526.A0A2C9L4Z4"/>
<dbReference type="SMART" id="SM00220">
    <property type="entry name" value="S_TKc"/>
    <property type="match status" value="1"/>
</dbReference>
<dbReference type="KEGG" id="bgt:106061484"/>